<dbReference type="SUPFAM" id="SSF53383">
    <property type="entry name" value="PLP-dependent transferases"/>
    <property type="match status" value="1"/>
</dbReference>
<dbReference type="InterPro" id="IPR015424">
    <property type="entry name" value="PyrdxlP-dep_Trfase"/>
</dbReference>
<evidence type="ECO:0000256" key="1">
    <source>
        <dbReference type="ARBA" id="ARBA00001933"/>
    </source>
</evidence>
<keyword evidence="7" id="KW-1185">Reference proteome</keyword>
<comment type="cofactor">
    <cofactor evidence="1">
        <name>pyridoxal 5'-phosphate</name>
        <dbReference type="ChEBI" id="CHEBI:597326"/>
    </cofactor>
</comment>
<dbReference type="PANTHER" id="PTHR42790">
    <property type="entry name" value="AMINOTRANSFERASE"/>
    <property type="match status" value="1"/>
</dbReference>
<name>A0ABU9FWJ9_9VIBR</name>
<dbReference type="InterPro" id="IPR004839">
    <property type="entry name" value="Aminotransferase_I/II_large"/>
</dbReference>
<dbReference type="NCBIfam" id="NF006967">
    <property type="entry name" value="PRK09440.1-5"/>
    <property type="match status" value="1"/>
</dbReference>
<proteinExistence type="predicted"/>
<feature type="domain" description="Aminotransferase class I/classII large" evidence="5">
    <location>
        <begin position="67"/>
        <end position="402"/>
    </location>
</feature>
<evidence type="ECO:0000256" key="3">
    <source>
        <dbReference type="ARBA" id="ARBA00022679"/>
    </source>
</evidence>
<dbReference type="InterPro" id="IPR050859">
    <property type="entry name" value="Class-I_PLP-dep_aminotransf"/>
</dbReference>
<dbReference type="InterPro" id="IPR015421">
    <property type="entry name" value="PyrdxlP-dep_Trfase_major"/>
</dbReference>
<accession>A0ABU9FWJ9</accession>
<evidence type="ECO:0000256" key="4">
    <source>
        <dbReference type="ARBA" id="ARBA00022898"/>
    </source>
</evidence>
<keyword evidence="3 6" id="KW-0808">Transferase</keyword>
<gene>
    <name evidence="6" type="ORF">V8Z71_20020</name>
</gene>
<keyword evidence="2 6" id="KW-0032">Aminotransferase</keyword>
<dbReference type="EMBL" id="JBANDX010000022">
    <property type="protein sequence ID" value="MEL0610609.1"/>
    <property type="molecule type" value="Genomic_DNA"/>
</dbReference>
<dbReference type="Gene3D" id="3.40.640.10">
    <property type="entry name" value="Type I PLP-dependent aspartate aminotransferase-like (Major domain)"/>
    <property type="match status" value="1"/>
</dbReference>
<dbReference type="NCBIfam" id="NF006966">
    <property type="entry name" value="PRK09440.1-4"/>
    <property type="match status" value="1"/>
</dbReference>
<evidence type="ECO:0000256" key="2">
    <source>
        <dbReference type="ARBA" id="ARBA00022576"/>
    </source>
</evidence>
<dbReference type="EC" id="2.6.1.66" evidence="6"/>
<evidence type="ECO:0000259" key="5">
    <source>
        <dbReference type="Pfam" id="PF00155"/>
    </source>
</evidence>
<protein>
    <submittedName>
        <fullName evidence="6">Valine--pyruvate transaminase</fullName>
        <ecNumber evidence="6">2.6.1.66</ecNumber>
    </submittedName>
</protein>
<dbReference type="Pfam" id="PF00155">
    <property type="entry name" value="Aminotran_1_2"/>
    <property type="match status" value="1"/>
</dbReference>
<evidence type="ECO:0000313" key="7">
    <source>
        <dbReference type="Proteomes" id="UP001377160"/>
    </source>
</evidence>
<dbReference type="GO" id="GO:0009042">
    <property type="term" value="F:valine-pyruvate transaminase activity"/>
    <property type="evidence" value="ECO:0007669"/>
    <property type="project" value="UniProtKB-EC"/>
</dbReference>
<comment type="caution">
    <text evidence="6">The sequence shown here is derived from an EMBL/GenBank/DDBJ whole genome shotgun (WGS) entry which is preliminary data.</text>
</comment>
<dbReference type="PANTHER" id="PTHR42790:SF4">
    <property type="entry name" value="VALINE--PYRUVATE AMINOTRANSFERASE"/>
    <property type="match status" value="1"/>
</dbReference>
<dbReference type="CDD" id="cd00609">
    <property type="entry name" value="AAT_like"/>
    <property type="match status" value="1"/>
</dbReference>
<sequence length="416" mass="46487">MQFSKFGEKFNRYSGITRLMDDLNDGLRTPGAIMLGGGNPAAIPAMLDYFNQASADMLASGELIAALANYDGPQGKDSFIKSLATMLKDTYGWDISEKNISLTNGSQSGFFYLFNLLAGQQPDGSHKKILLPIAPEYIGYGDAGIDDDIFISYHPEIELLENRQFKYHVDFEKLKVDDSVAAICASRPTNPTGNVLTDEEVLKLDKLARENNIPLLIDNAYGLPFPNIIFEDVEPFWNENTILCMSLSKLGLPGVRCGIVIASEEVTQALTNMNGIISLAPNSVGPAIANHMIEKGDLLRLSSEVIKPFYKDKSLRAVELLQEAIDDPRFRIHKPEGAIFLWLWFDELPITTMELYDRLKARGVLIVPGEYFFIGQEDEWDHAHQCLRMNYVQDDEAMQKGIAIIAEEVKKAYSEQ</sequence>
<evidence type="ECO:0000313" key="6">
    <source>
        <dbReference type="EMBL" id="MEL0610609.1"/>
    </source>
</evidence>
<dbReference type="Proteomes" id="UP001377160">
    <property type="component" value="Unassembled WGS sequence"/>
</dbReference>
<keyword evidence="4" id="KW-0663">Pyridoxal phosphate</keyword>
<reference evidence="6 7" key="1">
    <citation type="submission" date="2024-02" db="EMBL/GenBank/DDBJ databases">
        <title>Bacteria isolated from the canopy kelp, Nereocystis luetkeana.</title>
        <authorList>
            <person name="Pfister C.A."/>
            <person name="Younker I.T."/>
            <person name="Light S.H."/>
        </authorList>
    </citation>
    <scope>NUCLEOTIDE SEQUENCE [LARGE SCALE GENOMIC DNA]</scope>
    <source>
        <strain evidence="6 7">TI.1.15</strain>
    </source>
</reference>
<dbReference type="RefSeq" id="WP_341635939.1">
    <property type="nucleotide sequence ID" value="NZ_JBANDX010000022.1"/>
</dbReference>
<dbReference type="NCBIfam" id="NF006964">
    <property type="entry name" value="PRK09440.1-2"/>
    <property type="match status" value="1"/>
</dbReference>
<organism evidence="6 7">
    <name type="scientific">Vibrio echinoideorum</name>
    <dbReference type="NCBI Taxonomy" id="2100116"/>
    <lineage>
        <taxon>Bacteria</taxon>
        <taxon>Pseudomonadati</taxon>
        <taxon>Pseudomonadota</taxon>
        <taxon>Gammaproteobacteria</taxon>
        <taxon>Vibrionales</taxon>
        <taxon>Vibrionaceae</taxon>
        <taxon>Vibrio</taxon>
    </lineage>
</organism>